<evidence type="ECO:0000313" key="1">
    <source>
        <dbReference type="EMBL" id="JAS28668.1"/>
    </source>
</evidence>
<dbReference type="AlphaFoldDB" id="A0A1B6DSM9"/>
<organism evidence="1">
    <name type="scientific">Clastoptera arizonana</name>
    <name type="common">Arizona spittle bug</name>
    <dbReference type="NCBI Taxonomy" id="38151"/>
    <lineage>
        <taxon>Eukaryota</taxon>
        <taxon>Metazoa</taxon>
        <taxon>Ecdysozoa</taxon>
        <taxon>Arthropoda</taxon>
        <taxon>Hexapoda</taxon>
        <taxon>Insecta</taxon>
        <taxon>Pterygota</taxon>
        <taxon>Neoptera</taxon>
        <taxon>Paraneoptera</taxon>
        <taxon>Hemiptera</taxon>
        <taxon>Auchenorrhyncha</taxon>
        <taxon>Cercopoidea</taxon>
        <taxon>Clastopteridae</taxon>
        <taxon>Clastoptera</taxon>
    </lineage>
</organism>
<reference evidence="1" key="1">
    <citation type="submission" date="2015-12" db="EMBL/GenBank/DDBJ databases">
        <title>De novo transcriptome assembly of four potential Pierce s Disease insect vectors from Arizona vineyards.</title>
        <authorList>
            <person name="Tassone E.E."/>
        </authorList>
    </citation>
    <scope>NUCLEOTIDE SEQUENCE</scope>
</reference>
<name>A0A1B6DSM9_9HEMI</name>
<sequence length="153" mass="18428">MYMYWPSIPSIILVSIAFSREIDFYSEVLIYVKDITYECIDRGESLIKELNKGKIFSKHKREQYQFDFLGEYLNVEYTIMTLKENRFDINRPEFIVLYEVFDILRKQWKNMMGDTTTVILSRTKKVLKKIQKMKKIFKLYDGNHTTTFSPSKE</sequence>
<gene>
    <name evidence="1" type="ORF">g.5616</name>
</gene>
<accession>A0A1B6DSM9</accession>
<protein>
    <submittedName>
        <fullName evidence="1">Uncharacterized protein</fullName>
    </submittedName>
</protein>
<proteinExistence type="predicted"/>
<dbReference type="EMBL" id="GEDC01008630">
    <property type="protein sequence ID" value="JAS28668.1"/>
    <property type="molecule type" value="Transcribed_RNA"/>
</dbReference>